<evidence type="ECO:0000313" key="10">
    <source>
        <dbReference type="Proteomes" id="UP000095210"/>
    </source>
</evidence>
<dbReference type="EMBL" id="CP014859">
    <property type="protein sequence ID" value="AOS61921.1"/>
    <property type="molecule type" value="Genomic_DNA"/>
</dbReference>
<dbReference type="RefSeq" id="WP_069847053.1">
    <property type="nucleotide sequence ID" value="NZ_CP014859.1"/>
</dbReference>
<dbReference type="InterPro" id="IPR036188">
    <property type="entry name" value="FAD/NAD-bd_sf"/>
</dbReference>
<dbReference type="InterPro" id="IPR000172">
    <property type="entry name" value="GMC_OxRdtase_N"/>
</dbReference>
<evidence type="ECO:0000256" key="1">
    <source>
        <dbReference type="ARBA" id="ARBA00001974"/>
    </source>
</evidence>
<dbReference type="Pfam" id="PF05199">
    <property type="entry name" value="GMC_oxred_C"/>
    <property type="match status" value="1"/>
</dbReference>
<dbReference type="GO" id="GO:0008812">
    <property type="term" value="F:choline dehydrogenase activity"/>
    <property type="evidence" value="ECO:0007669"/>
    <property type="project" value="UniProtKB-EC"/>
</dbReference>
<dbReference type="AlphaFoldDB" id="A0AAC9MXC8"/>
<dbReference type="Gene3D" id="3.30.410.40">
    <property type="match status" value="1"/>
</dbReference>
<evidence type="ECO:0000256" key="2">
    <source>
        <dbReference type="ARBA" id="ARBA00010790"/>
    </source>
</evidence>
<keyword evidence="4 5" id="KW-0274">FAD</keyword>
<reference evidence="10" key="1">
    <citation type="submission" date="2016-03" db="EMBL/GenBank/DDBJ databases">
        <title>Complete genome sequence of the type strain Actinoalloteichus hymeniacidonis DSM 45092.</title>
        <authorList>
            <person name="Schaffert L."/>
            <person name="Albersmeier A."/>
            <person name="Winkler A."/>
            <person name="Kalinowski J."/>
            <person name="Zotchev S."/>
            <person name="Ruckert C."/>
        </authorList>
    </citation>
    <scope>NUCLEOTIDE SEQUENCE [LARGE SCALE GENOMIC DNA]</scope>
    <source>
        <strain evidence="10">HPA177(T) (DSM 45092(T))</strain>
    </source>
</reference>
<proteinExistence type="inferred from homology"/>
<dbReference type="InterPro" id="IPR012132">
    <property type="entry name" value="GMC_OxRdtase"/>
</dbReference>
<dbReference type="GO" id="GO:0050660">
    <property type="term" value="F:flavin adenine dinucleotide binding"/>
    <property type="evidence" value="ECO:0007669"/>
    <property type="project" value="InterPro"/>
</dbReference>
<organism evidence="9 10">
    <name type="scientific">Actinoalloteichus hymeniacidonis</name>
    <dbReference type="NCBI Taxonomy" id="340345"/>
    <lineage>
        <taxon>Bacteria</taxon>
        <taxon>Bacillati</taxon>
        <taxon>Actinomycetota</taxon>
        <taxon>Actinomycetes</taxon>
        <taxon>Pseudonocardiales</taxon>
        <taxon>Pseudonocardiaceae</taxon>
        <taxon>Actinoalloteichus</taxon>
    </lineage>
</organism>
<dbReference type="SUPFAM" id="SSF54373">
    <property type="entry name" value="FAD-linked reductases, C-terminal domain"/>
    <property type="match status" value="1"/>
</dbReference>
<evidence type="ECO:0000256" key="6">
    <source>
        <dbReference type="RuleBase" id="RU003968"/>
    </source>
</evidence>
<sequence length="514" mass="54490">MYDTIIIGAGSAGAAVASRLTEDEHRRVLVLEAGLDYRSAETGPELQSVEPGKIKVAIEFAETHTFPKLLARRSAAQSALPYVRGKGVGGSSAINGLFAIRGDASDFDGWAAQGCTGWGYQDVLPLLNKLENDQDFPDAEYHGADGPIPIVRPKRENFATVETAVDQLTQRLGHPWAPDHNAPNSTGVSPYAYNSFGTKRVSTNDAYLEPARDRANLTVIGNALVDRVLFVGNRVVGVRAIVDGEPTDFHAGEVVLSAGAIHSPALLQRSGVGIASELRELGIEPIADLPVGRNLQDHPGIGLVLGMNEPPDFGDQPERGQLCLRFTTGIGDEVNDVMLATPGALGIGVPAAAILGWVNRMSGTGRVQLAGTDPTLDPTVDFDMLSHPDDLRRFRALVDELRTFAAQPELQKITVAMGLGSAMADPTESMSDSEFVEFALANVHDTVHAAGSCRMGSANDPATVVDPQGRVLGIEGLRVADASIFPWATRANTHLTSVLVGEKIADSMRNGSVA</sequence>
<accession>A0AAC9MXC8</accession>
<comment type="similarity">
    <text evidence="2 6">Belongs to the GMC oxidoreductase family.</text>
</comment>
<evidence type="ECO:0000259" key="8">
    <source>
        <dbReference type="PROSITE" id="PS00624"/>
    </source>
</evidence>
<evidence type="ECO:0000256" key="3">
    <source>
        <dbReference type="ARBA" id="ARBA00022630"/>
    </source>
</evidence>
<feature type="domain" description="Glucose-methanol-choline oxidoreductase N-terminal" evidence="8">
    <location>
        <begin position="259"/>
        <end position="273"/>
    </location>
</feature>
<gene>
    <name evidence="9" type="ORF">TL08_05470</name>
</gene>
<feature type="domain" description="Glucose-methanol-choline oxidoreductase N-terminal" evidence="7">
    <location>
        <begin position="85"/>
        <end position="108"/>
    </location>
</feature>
<keyword evidence="9" id="KW-0560">Oxidoreductase</keyword>
<dbReference type="Proteomes" id="UP000095210">
    <property type="component" value="Chromosome"/>
</dbReference>
<name>A0AAC9MXC8_9PSEU</name>
<dbReference type="EC" id="1.1.99.1" evidence="9"/>
<keyword evidence="3 6" id="KW-0285">Flavoprotein</keyword>
<dbReference type="SUPFAM" id="SSF51905">
    <property type="entry name" value="FAD/NAD(P)-binding domain"/>
    <property type="match status" value="1"/>
</dbReference>
<dbReference type="PANTHER" id="PTHR11552">
    <property type="entry name" value="GLUCOSE-METHANOL-CHOLINE GMC OXIDOREDUCTASE"/>
    <property type="match status" value="1"/>
</dbReference>
<dbReference type="Gene3D" id="3.50.50.60">
    <property type="entry name" value="FAD/NAD(P)-binding domain"/>
    <property type="match status" value="1"/>
</dbReference>
<evidence type="ECO:0000259" key="7">
    <source>
        <dbReference type="PROSITE" id="PS00623"/>
    </source>
</evidence>
<feature type="binding site" evidence="5">
    <location>
        <position position="225"/>
    </location>
    <ligand>
        <name>FAD</name>
        <dbReference type="ChEBI" id="CHEBI:57692"/>
    </ligand>
</feature>
<evidence type="ECO:0000313" key="9">
    <source>
        <dbReference type="EMBL" id="AOS61921.1"/>
    </source>
</evidence>
<evidence type="ECO:0000256" key="4">
    <source>
        <dbReference type="ARBA" id="ARBA00022827"/>
    </source>
</evidence>
<dbReference type="PROSITE" id="PS00624">
    <property type="entry name" value="GMC_OXRED_2"/>
    <property type="match status" value="1"/>
</dbReference>
<keyword evidence="10" id="KW-1185">Reference proteome</keyword>
<dbReference type="PROSITE" id="PS00623">
    <property type="entry name" value="GMC_OXRED_1"/>
    <property type="match status" value="1"/>
</dbReference>
<evidence type="ECO:0000256" key="5">
    <source>
        <dbReference type="PIRSR" id="PIRSR000137-2"/>
    </source>
</evidence>
<comment type="cofactor">
    <cofactor evidence="1 5">
        <name>FAD</name>
        <dbReference type="ChEBI" id="CHEBI:57692"/>
    </cofactor>
</comment>
<dbReference type="PANTHER" id="PTHR11552:SF147">
    <property type="entry name" value="CHOLINE DEHYDROGENASE, MITOCHONDRIAL"/>
    <property type="match status" value="1"/>
</dbReference>
<protein>
    <submittedName>
        <fullName evidence="9">Choline dehydrogenase-like flavoprotein</fullName>
        <ecNumber evidence="9">1.1.99.1</ecNumber>
    </submittedName>
</protein>
<dbReference type="InterPro" id="IPR007867">
    <property type="entry name" value="GMC_OxRtase_C"/>
</dbReference>
<dbReference type="KEGG" id="ahm:TL08_05470"/>
<dbReference type="Pfam" id="PF00732">
    <property type="entry name" value="GMC_oxred_N"/>
    <property type="match status" value="1"/>
</dbReference>
<dbReference type="PIRSF" id="PIRSF000137">
    <property type="entry name" value="Alcohol_oxidase"/>
    <property type="match status" value="1"/>
</dbReference>